<feature type="domain" description="Reverse transcriptase" evidence="1">
    <location>
        <begin position="1"/>
        <end position="57"/>
    </location>
</feature>
<name>A0AAW2JM45_9LAMI</name>
<reference evidence="2" key="1">
    <citation type="submission" date="2020-06" db="EMBL/GenBank/DDBJ databases">
        <authorList>
            <person name="Li T."/>
            <person name="Hu X."/>
            <person name="Zhang T."/>
            <person name="Song X."/>
            <person name="Zhang H."/>
            <person name="Dai N."/>
            <person name="Sheng W."/>
            <person name="Hou X."/>
            <person name="Wei L."/>
        </authorList>
    </citation>
    <scope>NUCLEOTIDE SEQUENCE</scope>
    <source>
        <strain evidence="2">KEN8</strain>
        <tissue evidence="2">Leaf</tissue>
    </source>
</reference>
<protein>
    <recommendedName>
        <fullName evidence="1">Reverse transcriptase domain-containing protein</fullName>
    </recommendedName>
</protein>
<dbReference type="PROSITE" id="PS50878">
    <property type="entry name" value="RT_POL"/>
    <property type="match status" value="1"/>
</dbReference>
<comment type="caution">
    <text evidence="2">The sequence shown here is derived from an EMBL/GenBank/DDBJ whole genome shotgun (WGS) entry which is preliminary data.</text>
</comment>
<gene>
    <name evidence="2" type="ORF">Scaly_3098300</name>
</gene>
<dbReference type="EMBL" id="JACGWM010000993">
    <property type="protein sequence ID" value="KAL0295592.1"/>
    <property type="molecule type" value="Genomic_DNA"/>
</dbReference>
<accession>A0AAW2JM45</accession>
<reference evidence="2" key="2">
    <citation type="journal article" date="2024" name="Plant">
        <title>Genomic evolution and insights into agronomic trait innovations of Sesamum species.</title>
        <authorList>
            <person name="Miao H."/>
            <person name="Wang L."/>
            <person name="Qu L."/>
            <person name="Liu H."/>
            <person name="Sun Y."/>
            <person name="Le M."/>
            <person name="Wang Q."/>
            <person name="Wei S."/>
            <person name="Zheng Y."/>
            <person name="Lin W."/>
            <person name="Duan Y."/>
            <person name="Cao H."/>
            <person name="Xiong S."/>
            <person name="Wang X."/>
            <person name="Wei L."/>
            <person name="Li C."/>
            <person name="Ma Q."/>
            <person name="Ju M."/>
            <person name="Zhao R."/>
            <person name="Li G."/>
            <person name="Mu C."/>
            <person name="Tian Q."/>
            <person name="Mei H."/>
            <person name="Zhang T."/>
            <person name="Gao T."/>
            <person name="Zhang H."/>
        </authorList>
    </citation>
    <scope>NUCLEOTIDE SEQUENCE</scope>
    <source>
        <strain evidence="2">KEN8</strain>
    </source>
</reference>
<dbReference type="InterPro" id="IPR000477">
    <property type="entry name" value="RT_dom"/>
</dbReference>
<dbReference type="PANTHER" id="PTHR24559:SF444">
    <property type="entry name" value="REVERSE TRANSCRIPTASE DOMAIN-CONTAINING PROTEIN"/>
    <property type="match status" value="1"/>
</dbReference>
<dbReference type="Gene3D" id="3.30.70.270">
    <property type="match status" value="1"/>
</dbReference>
<dbReference type="PANTHER" id="PTHR24559">
    <property type="entry name" value="TRANSPOSON TY3-I GAG-POL POLYPROTEIN"/>
    <property type="match status" value="1"/>
</dbReference>
<evidence type="ECO:0000259" key="1">
    <source>
        <dbReference type="PROSITE" id="PS50878"/>
    </source>
</evidence>
<proteinExistence type="predicted"/>
<dbReference type="InterPro" id="IPR041577">
    <property type="entry name" value="RT_RNaseH_2"/>
</dbReference>
<dbReference type="Pfam" id="PF17919">
    <property type="entry name" value="RT_RNaseH_2"/>
    <property type="match status" value="1"/>
</dbReference>
<dbReference type="InterPro" id="IPR053134">
    <property type="entry name" value="RNA-dir_DNA_polymerase"/>
</dbReference>
<sequence length="140" mass="16319">MEVYVDDMLVKSKETRNHLEDLEETVSMLRKYRLKLNPGKCEFGLVEDVSWIYAYRIRTIRKVKDFEWTEECQRAFGELKAYLAKLPLLVKVIPGDTVYLYISSTSHTVNSLLVREEDGAQTPIYYISKVLMGQNVVIHP</sequence>
<dbReference type="InterPro" id="IPR043128">
    <property type="entry name" value="Rev_trsase/Diguanyl_cyclase"/>
</dbReference>
<dbReference type="AlphaFoldDB" id="A0AAW2JM45"/>
<dbReference type="InterPro" id="IPR043502">
    <property type="entry name" value="DNA/RNA_pol_sf"/>
</dbReference>
<dbReference type="Pfam" id="PF00078">
    <property type="entry name" value="RVT_1"/>
    <property type="match status" value="1"/>
</dbReference>
<dbReference type="SUPFAM" id="SSF56672">
    <property type="entry name" value="DNA/RNA polymerases"/>
    <property type="match status" value="1"/>
</dbReference>
<evidence type="ECO:0000313" key="2">
    <source>
        <dbReference type="EMBL" id="KAL0295592.1"/>
    </source>
</evidence>
<organism evidence="2">
    <name type="scientific">Sesamum calycinum</name>
    <dbReference type="NCBI Taxonomy" id="2727403"/>
    <lineage>
        <taxon>Eukaryota</taxon>
        <taxon>Viridiplantae</taxon>
        <taxon>Streptophyta</taxon>
        <taxon>Embryophyta</taxon>
        <taxon>Tracheophyta</taxon>
        <taxon>Spermatophyta</taxon>
        <taxon>Magnoliopsida</taxon>
        <taxon>eudicotyledons</taxon>
        <taxon>Gunneridae</taxon>
        <taxon>Pentapetalae</taxon>
        <taxon>asterids</taxon>
        <taxon>lamiids</taxon>
        <taxon>Lamiales</taxon>
        <taxon>Pedaliaceae</taxon>
        <taxon>Sesamum</taxon>
    </lineage>
</organism>